<dbReference type="InterPro" id="IPR013530">
    <property type="entry name" value="PAD_C"/>
</dbReference>
<dbReference type="Pfam" id="PF03068">
    <property type="entry name" value="PAD"/>
    <property type="match status" value="1"/>
</dbReference>
<feature type="domain" description="Protein-arginine deiminase (PAD) central" evidence="2">
    <location>
        <begin position="96"/>
        <end position="244"/>
    </location>
</feature>
<accession>A0A9X1XKW2</accession>
<dbReference type="PANTHER" id="PTHR10837">
    <property type="entry name" value="PEPTIDYLARGININE DEIMINASE"/>
    <property type="match status" value="1"/>
</dbReference>
<protein>
    <recommendedName>
        <fullName evidence="5">Protein-arginine deiminase</fullName>
    </recommendedName>
</protein>
<gene>
    <name evidence="3" type="ORF">KP803_10890</name>
</gene>
<dbReference type="Pfam" id="PF08527">
    <property type="entry name" value="PAD_M"/>
    <property type="match status" value="1"/>
</dbReference>
<evidence type="ECO:0000313" key="3">
    <source>
        <dbReference type="EMBL" id="MCK6263778.1"/>
    </source>
</evidence>
<dbReference type="Gene3D" id="2.60.40.1700">
    <property type="entry name" value="Protein-arginine deiminase, central domain"/>
    <property type="match status" value="1"/>
</dbReference>
<dbReference type="SUPFAM" id="SSF55909">
    <property type="entry name" value="Pentein"/>
    <property type="match status" value="1"/>
</dbReference>
<feature type="domain" description="Protein-arginine deiminase C-terminal" evidence="1">
    <location>
        <begin position="250"/>
        <end position="635"/>
    </location>
</feature>
<dbReference type="EMBL" id="JAJHVV010000006">
    <property type="protein sequence ID" value="MCK6263778.1"/>
    <property type="molecule type" value="Genomic_DNA"/>
</dbReference>
<dbReference type="InterPro" id="IPR036556">
    <property type="entry name" value="PAD_central_sf"/>
</dbReference>
<dbReference type="AlphaFoldDB" id="A0A9X1XKW2"/>
<name>A0A9X1XKW2_9VIBR</name>
<proteinExistence type="predicted"/>
<comment type="caution">
    <text evidence="3">The sequence shown here is derived from an EMBL/GenBank/DDBJ whole genome shotgun (WGS) entry which is preliminary data.</text>
</comment>
<dbReference type="PANTHER" id="PTHR10837:SF8">
    <property type="entry name" value="PROTEIN-ARGININE DEIMINASE"/>
    <property type="match status" value="1"/>
</dbReference>
<reference evidence="3" key="1">
    <citation type="submission" date="2021-11" db="EMBL/GenBank/DDBJ databases">
        <title>Vibrio ZSDE26 sp. nov. and Vibrio ZSDZ34 sp. nov., isolated from coastal seawater in Qingdao.</title>
        <authorList>
            <person name="Zhang P."/>
        </authorList>
    </citation>
    <scope>NUCLEOTIDE SEQUENCE</scope>
    <source>
        <strain evidence="3">ZSDE26</strain>
    </source>
</reference>
<dbReference type="Proteomes" id="UP001139559">
    <property type="component" value="Unassembled WGS sequence"/>
</dbReference>
<dbReference type="RefSeq" id="WP_248008867.1">
    <property type="nucleotide sequence ID" value="NZ_JAJHVV010000006.1"/>
</dbReference>
<evidence type="ECO:0008006" key="5">
    <source>
        <dbReference type="Google" id="ProtNLM"/>
    </source>
</evidence>
<dbReference type="SUPFAM" id="SSF110083">
    <property type="entry name" value="Peptidylarginine deiminase Pad4, middle domain"/>
    <property type="match status" value="1"/>
</dbReference>
<dbReference type="InterPro" id="IPR013733">
    <property type="entry name" value="Prot_Arg_deaminase_cen_dom"/>
</dbReference>
<sequence>MESNHFLSRVDSVRVNYNVQVGALVLVNIHGLKVFHVENDAWKEFALNTPVHAPLAYEGTVSIQALVAGKNKATLIHVAEDGSEIDRIEINVDVCRVSIKNDSDRDGDIDLSDTGNDGWVWGSNQRGAVVLVNNDLETNEHDPSGRYHSEWSKLVVEDTLLDEFPPGVFLTLSTAEGAASRFTVYTKSDSGIYERILGVDPSGESETLLSSPPLSTKGQDLYLEAHEYPSASFEGLITLELLLVKGQNVVSNDSVVYRVAPWIMTPNTRPPERVFTCRIVNGDNTNEKFIEGLTEALDNINVPLTIIEPQDHLGDRWIQDEIEFGYAQGSSHILPVVMDSPRDRGLDGFPEKELLGEDFGHFQVGGSTPNSLDSFGNLEVSPPVSVNGRDYPFGRIIFGGKKYGDYSEANRQMMPQLRKFLYSQKVQSPFEVYTDWLTVGHVDEIVCFVPAVNDIGFLVLVASPGRTKAILERLSLNGNGNTVMFEGMKRGQPGSPQSAEITVDELLNDEVFWLHNDDYQNVMDTNISIIKRELGVSDEHIVQIPVLFHPRGTKRTAAYFPDMVNHLVINNVSIVPKPHGPIVEGECVFEKAFKDAVPEREVVFIEDWYSYHEMLGEVHCGTNIQRKPFNNKTWWSCKPDGGYDI</sequence>
<dbReference type="GO" id="GO:0005509">
    <property type="term" value="F:calcium ion binding"/>
    <property type="evidence" value="ECO:0007669"/>
    <property type="project" value="InterPro"/>
</dbReference>
<evidence type="ECO:0000259" key="2">
    <source>
        <dbReference type="Pfam" id="PF08527"/>
    </source>
</evidence>
<organism evidence="3 4">
    <name type="scientific">Vibrio amylolyticus</name>
    <dbReference type="NCBI Taxonomy" id="2847292"/>
    <lineage>
        <taxon>Bacteria</taxon>
        <taxon>Pseudomonadati</taxon>
        <taxon>Pseudomonadota</taxon>
        <taxon>Gammaproteobacteria</taxon>
        <taxon>Vibrionales</taxon>
        <taxon>Vibrionaceae</taxon>
        <taxon>Vibrio</taxon>
    </lineage>
</organism>
<evidence type="ECO:0000313" key="4">
    <source>
        <dbReference type="Proteomes" id="UP001139559"/>
    </source>
</evidence>
<dbReference type="Gene3D" id="3.75.10.10">
    <property type="entry name" value="L-arginine/glycine Amidinotransferase, Chain A"/>
    <property type="match status" value="1"/>
</dbReference>
<keyword evidence="4" id="KW-1185">Reference proteome</keyword>
<dbReference type="InterPro" id="IPR004303">
    <property type="entry name" value="PAD"/>
</dbReference>
<dbReference type="GO" id="GO:0005737">
    <property type="term" value="C:cytoplasm"/>
    <property type="evidence" value="ECO:0007669"/>
    <property type="project" value="InterPro"/>
</dbReference>
<dbReference type="GO" id="GO:0004668">
    <property type="term" value="F:protein-arginine deiminase activity"/>
    <property type="evidence" value="ECO:0007669"/>
    <property type="project" value="InterPro"/>
</dbReference>
<evidence type="ECO:0000259" key="1">
    <source>
        <dbReference type="Pfam" id="PF03068"/>
    </source>
</evidence>